<sequence length="1330" mass="156025">MYEIKITFHVHLPEGVEKIGQPVVLGNRKELGSLETPIVKLRQQNLTYWKSDPISIFFHDTDTHIELIKYKYAIHIVPKSMFSRGNEKIIFEGFEESFQDWRTLDTERNNQFDIWKNNNQYSLFAIRDFAFVDFIYNSIKGSNLKDNVMEYQHLLSLHNYHTINASNFDFIFSHIDDKLKEKRLFLCLILGYYISREKGTFHELPVNFQSKLLLNALVGYNQETLPSNTKELMYTAIIALIRHNAFQMQFDWPVIFTISDEIDPIYAFIDQLKALKYSNENLAKFIQIIGPYIEDIEPQVYIKATKWLIQLCHNTDSLFKLWSDVLLRNNKLDKSIFKCFIEQVRKNFSHDDDDAVTLESQFIKLPIDYRYDLSEIFQSRTLFLLENSSKGWTNENISAIKRLLLSINWCGEEFIKSLELISESYILELLYIFPELLDNWFRSDFSDKEKKLPNLCTTWIKNLSSKLYTNTVNGSSLNDSKFIFLVFQQLERIYPLLGYRINIWQSLTDTAINIVKECSEIHIFAATILIVTLDQDDVKILFSNLVKEILNKTVQQANDELLHNIFVICFHKGEILEVPNSMSEDILYHIMTILQDQSSAFTSSQHHLNILKASKFWNVVLCAGGSVAKLNSHPFIKYIKESINEIGLLFAEKMIDMQLLQQLLEYSDKKLFKHFYSTSKKDFLGGIIATRDEIAKIRKLYDNYRFQNTILLTIYTEFCPVAQVTDVNDYIKDVKQHTTNLDKIEMKQVLAPDYLAFHEKTLECAKRCYKFRQSQIFRNIFEACIKEDAAATKVEYIAQKLIHIVFDKYNALCKQLEEWGKLKCSDAYLLWRNVADVNSELDLMEDCEISERLLKTLADFSKWIERLEKLEKVVEIFGVQRNDDDWLSKSIRNLKDDSMELEKTNNLFDYLDKNFIKVNQDCWELIKELSNADDFIGFLKKISKRDIKILFNDVNDHSDEKLTQLSLLVQVNQFLFPILNKNKETISDFLKELLHIVEKDHTLGEKISLCNSYNSIFQNIYNKIQNGDEDIKEEIKNAVLNGTYTFARDVKGKCIVSLEYSSKFDVKYNLNEILNLRRRAFLIDESIISKIIIDKEEEVSKNVLDEFIHQVDVVQEIINTASMLMQIGHLGYRKFEKKLQGTNNMEEYQKIFRNTPKQLRKIKNTGQREIITKGKLFVATYTDKIQVPNTIMSLYASYGYYPEPWQILICTSSTTMEELKIFIKRSFYASSNGYENSLFCIVNLEILDLEFQYNFINHIKIMQLEYKNEDYLLTLLCYRKSEMSNYILDQFSLEAQEINELNANTLQEVFQELFTNITCISSDLSGQGKT</sequence>
<feature type="non-terminal residue" evidence="1">
    <location>
        <position position="1330"/>
    </location>
</feature>
<reference evidence="1 2" key="1">
    <citation type="submission" date="2017-10" db="EMBL/GenBank/DDBJ databases">
        <title>Extensive intraspecific genome diversity in a model arbuscular mycorrhizal fungus.</title>
        <authorList>
            <person name="Chen E.C.H."/>
            <person name="Morin E."/>
            <person name="Baudet D."/>
            <person name="Noel J."/>
            <person name="Ndikumana S."/>
            <person name="Charron P."/>
            <person name="St-Onge C."/>
            <person name="Giorgi J."/>
            <person name="Grigoriev I.V."/>
            <person name="Roux C."/>
            <person name="Martin F.M."/>
            <person name="Corradi N."/>
        </authorList>
    </citation>
    <scope>NUCLEOTIDE SEQUENCE [LARGE SCALE GENOMIC DNA]</scope>
    <source>
        <strain evidence="1 2">A1</strain>
    </source>
</reference>
<name>A0A2N0RA20_9GLOM</name>
<reference evidence="1 2" key="2">
    <citation type="submission" date="2017-10" db="EMBL/GenBank/DDBJ databases">
        <title>Genome analyses suggest a sexual origin of heterokaryosis in a supposedly ancient asexual fungus.</title>
        <authorList>
            <person name="Corradi N."/>
            <person name="Sedzielewska K."/>
            <person name="Noel J."/>
            <person name="Charron P."/>
            <person name="Farinelli L."/>
            <person name="Marton T."/>
            <person name="Kruger M."/>
            <person name="Pelin A."/>
            <person name="Brachmann A."/>
            <person name="Corradi N."/>
        </authorList>
    </citation>
    <scope>NUCLEOTIDE SEQUENCE [LARGE SCALE GENOMIC DNA]</scope>
    <source>
        <strain evidence="1 2">A1</strain>
    </source>
</reference>
<protein>
    <submittedName>
        <fullName evidence="1">Uncharacterized protein</fullName>
    </submittedName>
</protein>
<dbReference type="VEuPathDB" id="FungiDB:RhiirA1_540035"/>
<proteinExistence type="predicted"/>
<dbReference type="Proteomes" id="UP000232688">
    <property type="component" value="Unassembled WGS sequence"/>
</dbReference>
<dbReference type="VEuPathDB" id="FungiDB:FUN_025117"/>
<gene>
    <name evidence="1" type="ORF">RhiirA1_540035</name>
</gene>
<evidence type="ECO:0000313" key="2">
    <source>
        <dbReference type="Proteomes" id="UP000232688"/>
    </source>
</evidence>
<evidence type="ECO:0000313" key="1">
    <source>
        <dbReference type="EMBL" id="PKC60155.1"/>
    </source>
</evidence>
<dbReference type="EMBL" id="LLXH01001191">
    <property type="protein sequence ID" value="PKC60155.1"/>
    <property type="molecule type" value="Genomic_DNA"/>
</dbReference>
<comment type="caution">
    <text evidence="1">The sequence shown here is derived from an EMBL/GenBank/DDBJ whole genome shotgun (WGS) entry which is preliminary data.</text>
</comment>
<organism evidence="1 2">
    <name type="scientific">Rhizophagus irregularis</name>
    <dbReference type="NCBI Taxonomy" id="588596"/>
    <lineage>
        <taxon>Eukaryota</taxon>
        <taxon>Fungi</taxon>
        <taxon>Fungi incertae sedis</taxon>
        <taxon>Mucoromycota</taxon>
        <taxon>Glomeromycotina</taxon>
        <taxon>Glomeromycetes</taxon>
        <taxon>Glomerales</taxon>
        <taxon>Glomeraceae</taxon>
        <taxon>Rhizophagus</taxon>
    </lineage>
</organism>
<accession>A0A2N0RA20</accession>
<dbReference type="VEuPathDB" id="FungiDB:RhiirFUN_024498"/>